<dbReference type="InterPro" id="IPR012341">
    <property type="entry name" value="6hp_glycosidase-like_sf"/>
</dbReference>
<dbReference type="Proteomes" id="UP001370490">
    <property type="component" value="Unassembled WGS sequence"/>
</dbReference>
<dbReference type="GO" id="GO:0005975">
    <property type="term" value="P:carbohydrate metabolic process"/>
    <property type="evidence" value="ECO:0007669"/>
    <property type="project" value="InterPro"/>
</dbReference>
<reference evidence="1 2" key="1">
    <citation type="submission" date="2023-12" db="EMBL/GenBank/DDBJ databases">
        <title>A high-quality genome assembly for Dillenia turbinata (Dilleniales).</title>
        <authorList>
            <person name="Chanderbali A."/>
        </authorList>
    </citation>
    <scope>NUCLEOTIDE SEQUENCE [LARGE SCALE GENOMIC DNA]</scope>
    <source>
        <strain evidence="1">LSX21</strain>
        <tissue evidence="1">Leaf</tissue>
    </source>
</reference>
<dbReference type="EMBL" id="JBAMMX010000029">
    <property type="protein sequence ID" value="KAK6911099.1"/>
    <property type="molecule type" value="Genomic_DNA"/>
</dbReference>
<organism evidence="1 2">
    <name type="scientific">Dillenia turbinata</name>
    <dbReference type="NCBI Taxonomy" id="194707"/>
    <lineage>
        <taxon>Eukaryota</taxon>
        <taxon>Viridiplantae</taxon>
        <taxon>Streptophyta</taxon>
        <taxon>Embryophyta</taxon>
        <taxon>Tracheophyta</taxon>
        <taxon>Spermatophyta</taxon>
        <taxon>Magnoliopsida</taxon>
        <taxon>eudicotyledons</taxon>
        <taxon>Gunneridae</taxon>
        <taxon>Pentapetalae</taxon>
        <taxon>Dilleniales</taxon>
        <taxon>Dilleniaceae</taxon>
        <taxon>Dillenia</taxon>
    </lineage>
</organism>
<dbReference type="Gene3D" id="1.50.10.10">
    <property type="match status" value="1"/>
</dbReference>
<gene>
    <name evidence="1" type="ORF">RJ641_000029</name>
</gene>
<proteinExistence type="predicted"/>
<comment type="caution">
    <text evidence="1">The sequence shown here is derived from an EMBL/GenBank/DDBJ whole genome shotgun (WGS) entry which is preliminary data.</text>
</comment>
<evidence type="ECO:0000313" key="1">
    <source>
        <dbReference type="EMBL" id="KAK6911099.1"/>
    </source>
</evidence>
<protein>
    <submittedName>
        <fullName evidence="1">Uncharacterized protein</fullName>
    </submittedName>
</protein>
<name>A0AAN8YQ65_9MAGN</name>
<sequence>MLPIILPGLGLGKVGDSILADSGTEQLEFIALSREDWRPQKYQMKVEKVIAELNRTSLHRWFSSPFYINPHRGTASYSVITLIAMGDRFDINSLLLTSFYSKT</sequence>
<accession>A0AAN8YQ65</accession>
<dbReference type="AlphaFoldDB" id="A0AAN8YQ65"/>
<evidence type="ECO:0000313" key="2">
    <source>
        <dbReference type="Proteomes" id="UP001370490"/>
    </source>
</evidence>
<keyword evidence="2" id="KW-1185">Reference proteome</keyword>